<keyword evidence="2" id="KW-0677">Repeat</keyword>
<keyword evidence="3 6" id="KW-1015">Disulfide bond</keyword>
<dbReference type="GO" id="GO:0016020">
    <property type="term" value="C:membrane"/>
    <property type="evidence" value="ECO:0007669"/>
    <property type="project" value="InterPro"/>
</dbReference>
<dbReference type="GO" id="GO:0004720">
    <property type="term" value="F:protein-lysine 6-oxidase activity"/>
    <property type="evidence" value="ECO:0007669"/>
    <property type="project" value="TreeGrafter"/>
</dbReference>
<dbReference type="PANTHER" id="PTHR45817">
    <property type="entry name" value="LYSYL OXIDASE-LIKE-RELATED"/>
    <property type="match status" value="1"/>
</dbReference>
<evidence type="ECO:0000256" key="4">
    <source>
        <dbReference type="ARBA" id="ARBA00023170"/>
    </source>
</evidence>
<dbReference type="InterPro" id="IPR001190">
    <property type="entry name" value="SRCR"/>
</dbReference>
<evidence type="ECO:0000313" key="11">
    <source>
        <dbReference type="WBParaSite" id="TASK_0000624501-mRNA-1"/>
    </source>
</evidence>
<evidence type="ECO:0000256" key="6">
    <source>
        <dbReference type="PROSITE-ProRule" id="PRU00196"/>
    </source>
</evidence>
<dbReference type="Gene3D" id="3.10.250.10">
    <property type="entry name" value="SRCR-like domain"/>
    <property type="match status" value="2"/>
</dbReference>
<feature type="signal peptide" evidence="7">
    <location>
        <begin position="1"/>
        <end position="20"/>
    </location>
</feature>
<feature type="domain" description="SRCR" evidence="8">
    <location>
        <begin position="31"/>
        <end position="132"/>
    </location>
</feature>
<dbReference type="SMART" id="SM00202">
    <property type="entry name" value="SR"/>
    <property type="match status" value="1"/>
</dbReference>
<dbReference type="GO" id="GO:0005615">
    <property type="term" value="C:extracellular space"/>
    <property type="evidence" value="ECO:0007669"/>
    <property type="project" value="TreeGrafter"/>
</dbReference>
<keyword evidence="4" id="KW-0675">Receptor</keyword>
<feature type="chain" id="PRO_5043132605" evidence="7">
    <location>
        <begin position="21"/>
        <end position="511"/>
    </location>
</feature>
<evidence type="ECO:0000259" key="8">
    <source>
        <dbReference type="PROSITE" id="PS50287"/>
    </source>
</evidence>
<feature type="disulfide bond" evidence="6">
    <location>
        <begin position="258"/>
        <end position="268"/>
    </location>
</feature>
<dbReference type="PRINTS" id="PR00258">
    <property type="entry name" value="SPERACTRCPTR"/>
</dbReference>
<comment type="caution">
    <text evidence="6">Lacks conserved residue(s) required for the propagation of feature annotation.</text>
</comment>
<accession>A0A0R3W7I7</accession>
<dbReference type="PRINTS" id="PR00074">
    <property type="entry name" value="LYSYLOXIDASE"/>
</dbReference>
<dbReference type="Pfam" id="PF00530">
    <property type="entry name" value="SRCR"/>
    <property type="match status" value="1"/>
</dbReference>
<gene>
    <name evidence="9" type="ORF">TASK_LOCUS6246</name>
</gene>
<dbReference type="WBParaSite" id="TASK_0000624501-mRNA-1">
    <property type="protein sequence ID" value="TASK_0000624501-mRNA-1"/>
    <property type="gene ID" value="TASK_0000624501"/>
</dbReference>
<dbReference type="Pfam" id="PF01186">
    <property type="entry name" value="Lysyl_oxidase"/>
    <property type="match status" value="1"/>
</dbReference>
<reference evidence="11" key="1">
    <citation type="submission" date="2017-02" db="UniProtKB">
        <authorList>
            <consortium name="WormBaseParasite"/>
        </authorList>
    </citation>
    <scope>IDENTIFICATION</scope>
</reference>
<reference evidence="9 10" key="2">
    <citation type="submission" date="2018-11" db="EMBL/GenBank/DDBJ databases">
        <authorList>
            <consortium name="Pathogen Informatics"/>
        </authorList>
    </citation>
    <scope>NUCLEOTIDE SEQUENCE [LARGE SCALE GENOMIC DNA]</scope>
</reference>
<dbReference type="InterPro" id="IPR036772">
    <property type="entry name" value="SRCR-like_dom_sf"/>
</dbReference>
<proteinExistence type="predicted"/>
<evidence type="ECO:0000313" key="10">
    <source>
        <dbReference type="Proteomes" id="UP000282613"/>
    </source>
</evidence>
<evidence type="ECO:0000256" key="1">
    <source>
        <dbReference type="ARBA" id="ARBA00022729"/>
    </source>
</evidence>
<dbReference type="FunFam" id="3.10.250.10:FF:000007">
    <property type="entry name" value="Soluble scavenger receptor cysteine-rich domain-containing protein SSC5D"/>
    <property type="match status" value="1"/>
</dbReference>
<dbReference type="STRING" id="60517.A0A0R3W7I7"/>
<sequence>MNALLSLLLLSAIASVGVLASSIKKPVDGDLKLLDGDNFASGTVAVYRGYAWGRVCDDNWSIREANVVCRQLGLGFAVRALKRNQFHSVSGRNYFMDNVQCLGNETRLIDCKFDGWARHDCAEHEDAGVQCAQDTSPRAKIPWNPLRLDYTKAELEKLAGMPFTLKNRGTSGFYQVKELNSTQTVEDAQILIIHPEDGEDGALCPDDFTTMDAIVACKQTNSGIGGRIVEASWFGLVFVPLESDIFPALKHVAIIGHCFGNETSLDQCKHYVDPNGVKCKSTKAVAVACQDKLPDLISDIEQLENSVHIQRLRLWHLQCALEEHCFPDSVYTYIANNPGRYYWDARTLIRFSSITKNIGTAPFLPALIPEHWEWHPCHAHYHSMKVFGSYEVIDIMERLVSYGHKASFCLEDNHCDRNVTKHFFCSNVMDTKGKQGISPGCQDEYFFNYDCQWVDITDLPVGDYTYQVTYNPHYLVPESNYFNNAVTCKMQYRGNWGRFYDCKIVHPFELL</sequence>
<evidence type="ECO:0000256" key="5">
    <source>
        <dbReference type="ARBA" id="ARBA00023180"/>
    </source>
</evidence>
<keyword evidence="5" id="KW-0325">Glycoprotein</keyword>
<keyword evidence="10" id="KW-1185">Reference proteome</keyword>
<dbReference type="Proteomes" id="UP000282613">
    <property type="component" value="Unassembled WGS sequence"/>
</dbReference>
<dbReference type="OrthoDB" id="547291at2759"/>
<organism evidence="11">
    <name type="scientific">Taenia asiatica</name>
    <name type="common">Asian tapeworm</name>
    <dbReference type="NCBI Taxonomy" id="60517"/>
    <lineage>
        <taxon>Eukaryota</taxon>
        <taxon>Metazoa</taxon>
        <taxon>Spiralia</taxon>
        <taxon>Lophotrochozoa</taxon>
        <taxon>Platyhelminthes</taxon>
        <taxon>Cestoda</taxon>
        <taxon>Eucestoda</taxon>
        <taxon>Cyclophyllidea</taxon>
        <taxon>Taeniidae</taxon>
        <taxon>Taenia</taxon>
    </lineage>
</organism>
<dbReference type="EMBL" id="UYRS01018482">
    <property type="protein sequence ID" value="VDK36350.1"/>
    <property type="molecule type" value="Genomic_DNA"/>
</dbReference>
<evidence type="ECO:0000256" key="3">
    <source>
        <dbReference type="ARBA" id="ARBA00023157"/>
    </source>
</evidence>
<dbReference type="PANTHER" id="PTHR45817:SF4">
    <property type="entry name" value="LYSYL OXIDASE-LIKE-RELATED"/>
    <property type="match status" value="1"/>
</dbReference>
<protein>
    <submittedName>
        <fullName evidence="11">SRCR domain-containing protein</fullName>
    </submittedName>
</protein>
<dbReference type="InterPro" id="IPR050912">
    <property type="entry name" value="LOX-like_protein"/>
</dbReference>
<feature type="disulfide bond" evidence="6">
    <location>
        <begin position="101"/>
        <end position="111"/>
    </location>
</feature>
<dbReference type="PROSITE" id="PS50287">
    <property type="entry name" value="SRCR_2"/>
    <property type="match status" value="2"/>
</dbReference>
<keyword evidence="1 7" id="KW-0732">Signal</keyword>
<evidence type="ECO:0000313" key="9">
    <source>
        <dbReference type="EMBL" id="VDK36350.1"/>
    </source>
</evidence>
<evidence type="ECO:0000256" key="2">
    <source>
        <dbReference type="ARBA" id="ARBA00022737"/>
    </source>
</evidence>
<name>A0A0R3W7I7_TAEAS</name>
<evidence type="ECO:0000256" key="7">
    <source>
        <dbReference type="SAM" id="SignalP"/>
    </source>
</evidence>
<dbReference type="InterPro" id="IPR001695">
    <property type="entry name" value="Lysyl_oxidase"/>
</dbReference>
<dbReference type="AlphaFoldDB" id="A0A0R3W7I7"/>
<feature type="domain" description="SRCR" evidence="8">
    <location>
        <begin position="176"/>
        <end position="290"/>
    </location>
</feature>
<dbReference type="GO" id="GO:0005507">
    <property type="term" value="F:copper ion binding"/>
    <property type="evidence" value="ECO:0007669"/>
    <property type="project" value="InterPro"/>
</dbReference>
<dbReference type="SUPFAM" id="SSF56487">
    <property type="entry name" value="SRCR-like"/>
    <property type="match status" value="2"/>
</dbReference>